<evidence type="ECO:0000256" key="1">
    <source>
        <dbReference type="ARBA" id="ARBA00022729"/>
    </source>
</evidence>
<organism evidence="5 6">
    <name type="scientific">Granulicella rosea</name>
    <dbReference type="NCBI Taxonomy" id="474952"/>
    <lineage>
        <taxon>Bacteria</taxon>
        <taxon>Pseudomonadati</taxon>
        <taxon>Acidobacteriota</taxon>
        <taxon>Terriglobia</taxon>
        <taxon>Terriglobales</taxon>
        <taxon>Acidobacteriaceae</taxon>
        <taxon>Granulicella</taxon>
    </lineage>
</organism>
<dbReference type="Gene3D" id="1.50.10.100">
    <property type="entry name" value="Chondroitin AC/alginate lyase"/>
    <property type="match status" value="1"/>
</dbReference>
<gene>
    <name evidence="5" type="ORF">SAMN05421770_1088</name>
</gene>
<evidence type="ECO:0000256" key="3">
    <source>
        <dbReference type="SAM" id="SignalP"/>
    </source>
</evidence>
<accession>A0A239LVR1</accession>
<dbReference type="Proteomes" id="UP000198356">
    <property type="component" value="Unassembled WGS sequence"/>
</dbReference>
<sequence length="405" mass="44768">MGRRTFSLILATIGLAWFSAAARAADPAFVHPGLLVTQSDLDRAKQQVEKGASPWTEDWKLLQSNSHDSLKWSPQPESVVVRGSSGNRHDENYRHLFNDIAAAYADVLDWKISGDTAKADKAVQILNAWSSVLSQITGTNDKYLASGIYGYEIANAAEILRTYPGWSPKDFKRFQDMMLRVFYPMNRDFLAGHNNAAIDHYWANWDLANDASMIAIGVLTDRRDIYRQAVAYYLHGAGNGSIKHLVWKLYEDGTGQWQESGRDQGHTLLGIGLAGSICQMAWNQGDDLFGVDDNRLLKGAEYVAKYNLGHDVPYTPYTNSDVTQKIISADSRGGKRPTWELIYNHYVVLKGLKAPYVTQYAALVRPEGGGGDYGPNSGGFDALGYGTLTFTLRPVAVPQDAVPAH</sequence>
<feature type="domain" description="Alginate lyase" evidence="4">
    <location>
        <begin position="52"/>
        <end position="307"/>
    </location>
</feature>
<evidence type="ECO:0000256" key="2">
    <source>
        <dbReference type="ARBA" id="ARBA00023239"/>
    </source>
</evidence>
<feature type="signal peptide" evidence="3">
    <location>
        <begin position="1"/>
        <end position="24"/>
    </location>
</feature>
<keyword evidence="2 5" id="KW-0456">Lyase</keyword>
<dbReference type="Pfam" id="PF05426">
    <property type="entry name" value="Alginate_lyase"/>
    <property type="match status" value="1"/>
</dbReference>
<evidence type="ECO:0000313" key="5">
    <source>
        <dbReference type="EMBL" id="SNT34475.1"/>
    </source>
</evidence>
<evidence type="ECO:0000313" key="6">
    <source>
        <dbReference type="Proteomes" id="UP000198356"/>
    </source>
</evidence>
<reference evidence="5 6" key="1">
    <citation type="submission" date="2017-06" db="EMBL/GenBank/DDBJ databases">
        <authorList>
            <person name="Kim H.J."/>
            <person name="Triplett B.A."/>
        </authorList>
    </citation>
    <scope>NUCLEOTIDE SEQUENCE [LARGE SCALE GENOMIC DNA]</scope>
    <source>
        <strain evidence="5 6">DSM 18704</strain>
    </source>
</reference>
<name>A0A239LVR1_9BACT</name>
<dbReference type="SUPFAM" id="SSF48230">
    <property type="entry name" value="Chondroitin AC/alginate lyase"/>
    <property type="match status" value="1"/>
</dbReference>
<dbReference type="AlphaFoldDB" id="A0A239LVR1"/>
<dbReference type="InterPro" id="IPR008929">
    <property type="entry name" value="Chondroitin_lyas"/>
</dbReference>
<feature type="chain" id="PRO_5012218611" evidence="3">
    <location>
        <begin position="25"/>
        <end position="405"/>
    </location>
</feature>
<dbReference type="EMBL" id="FZOU01000008">
    <property type="protein sequence ID" value="SNT34475.1"/>
    <property type="molecule type" value="Genomic_DNA"/>
</dbReference>
<dbReference type="GO" id="GO:0042597">
    <property type="term" value="C:periplasmic space"/>
    <property type="evidence" value="ECO:0007669"/>
    <property type="project" value="InterPro"/>
</dbReference>
<evidence type="ECO:0000259" key="4">
    <source>
        <dbReference type="Pfam" id="PF05426"/>
    </source>
</evidence>
<protein>
    <submittedName>
        <fullName evidence="5">Alginate lyase</fullName>
    </submittedName>
</protein>
<keyword evidence="6" id="KW-1185">Reference proteome</keyword>
<keyword evidence="1 3" id="KW-0732">Signal</keyword>
<dbReference type="RefSeq" id="WP_217897072.1">
    <property type="nucleotide sequence ID" value="NZ_FZOU01000008.1"/>
</dbReference>
<dbReference type="InterPro" id="IPR008397">
    <property type="entry name" value="Alginate_lyase_dom"/>
</dbReference>
<dbReference type="GO" id="GO:0016829">
    <property type="term" value="F:lyase activity"/>
    <property type="evidence" value="ECO:0007669"/>
    <property type="project" value="UniProtKB-KW"/>
</dbReference>
<proteinExistence type="predicted"/>